<comment type="caution">
    <text evidence="2">The sequence shown here is derived from an EMBL/GenBank/DDBJ whole genome shotgun (WGS) entry which is preliminary data.</text>
</comment>
<protein>
    <submittedName>
        <fullName evidence="2">Uncharacterized protein</fullName>
    </submittedName>
</protein>
<keyword evidence="1" id="KW-0175">Coiled coil</keyword>
<sequence length="123" mass="14116">MDVTSIGSFIVRRLDDLVNGMLEKEKASLLNINTNQKFKNSNDKTIEAYVSQLQSKIDELVVLEMEKRELQEVMDALQKELVEPQPQAVLIRGLLAQLQRHRDLIGICEQLADELDIRLIEEV</sequence>
<organism evidence="2 3">
    <name type="scientific">Paracerasibacillus soli</name>
    <dbReference type="NCBI Taxonomy" id="480284"/>
    <lineage>
        <taxon>Bacteria</taxon>
        <taxon>Bacillati</taxon>
        <taxon>Bacillota</taxon>
        <taxon>Bacilli</taxon>
        <taxon>Bacillales</taxon>
        <taxon>Bacillaceae</taxon>
        <taxon>Paracerasibacillus</taxon>
    </lineage>
</organism>
<evidence type="ECO:0000256" key="1">
    <source>
        <dbReference type="SAM" id="Coils"/>
    </source>
</evidence>
<feature type="coiled-coil region" evidence="1">
    <location>
        <begin position="53"/>
        <end position="83"/>
    </location>
</feature>
<keyword evidence="3" id="KW-1185">Reference proteome</keyword>
<gene>
    <name evidence="2" type="ORF">RWD45_13835</name>
</gene>
<proteinExistence type="predicted"/>
<dbReference type="RefSeq" id="WP_320380254.1">
    <property type="nucleotide sequence ID" value="NZ_JAWDIQ010000002.1"/>
</dbReference>
<dbReference type="EMBL" id="JAWDIQ010000002">
    <property type="protein sequence ID" value="MDY0409461.1"/>
    <property type="molecule type" value="Genomic_DNA"/>
</dbReference>
<evidence type="ECO:0000313" key="3">
    <source>
        <dbReference type="Proteomes" id="UP001275315"/>
    </source>
</evidence>
<reference evidence="2 3" key="1">
    <citation type="submission" date="2023-10" db="EMBL/GenBank/DDBJ databases">
        <title>Virgibacillus soli CC-YMP-6 genome.</title>
        <authorList>
            <person name="Miliotis G."/>
            <person name="Sengupta P."/>
            <person name="Hameed A."/>
            <person name="Chuvochina M."/>
            <person name="Mcdonagh F."/>
            <person name="Simpson A.C."/>
            <person name="Singh N.K."/>
            <person name="Rekha P.D."/>
            <person name="Raman K."/>
            <person name="Hugenholtz P."/>
            <person name="Venkateswaran K."/>
        </authorList>
    </citation>
    <scope>NUCLEOTIDE SEQUENCE [LARGE SCALE GENOMIC DNA]</scope>
    <source>
        <strain evidence="2 3">CC-YMP-6</strain>
    </source>
</reference>
<evidence type="ECO:0000313" key="2">
    <source>
        <dbReference type="EMBL" id="MDY0409461.1"/>
    </source>
</evidence>
<accession>A0ABU5CSV4</accession>
<dbReference type="Proteomes" id="UP001275315">
    <property type="component" value="Unassembled WGS sequence"/>
</dbReference>
<name>A0ABU5CSV4_9BACI</name>